<dbReference type="GO" id="GO:0000978">
    <property type="term" value="F:RNA polymerase II cis-regulatory region sequence-specific DNA binding"/>
    <property type="evidence" value="ECO:0007669"/>
    <property type="project" value="TreeGrafter"/>
</dbReference>
<proteinExistence type="predicted"/>
<dbReference type="GO" id="GO:0000981">
    <property type="term" value="F:DNA-binding transcription factor activity, RNA polymerase II-specific"/>
    <property type="evidence" value="ECO:0007669"/>
    <property type="project" value="TreeGrafter"/>
</dbReference>
<reference evidence="10" key="2">
    <citation type="submission" date="2025-09" db="UniProtKB">
        <authorList>
            <consortium name="Ensembl"/>
        </authorList>
    </citation>
    <scope>IDENTIFICATION</scope>
</reference>
<feature type="compositionally biased region" description="Low complexity" evidence="7">
    <location>
        <begin position="238"/>
        <end position="251"/>
    </location>
</feature>
<dbReference type="Proteomes" id="UP000694560">
    <property type="component" value="Unplaced"/>
</dbReference>
<keyword evidence="11" id="KW-1185">Reference proteome</keyword>
<keyword evidence="8" id="KW-0472">Membrane</keyword>
<keyword evidence="5" id="KW-0539">Nucleus</keyword>
<dbReference type="SMART" id="SM00355">
    <property type="entry name" value="ZnF_C2H2"/>
    <property type="match status" value="3"/>
</dbReference>
<evidence type="ECO:0000256" key="2">
    <source>
        <dbReference type="ARBA" id="ARBA00022723"/>
    </source>
</evidence>
<keyword evidence="2" id="KW-0479">Metal-binding</keyword>
<evidence type="ECO:0000256" key="8">
    <source>
        <dbReference type="SAM" id="Phobius"/>
    </source>
</evidence>
<dbReference type="OrthoDB" id="9219633at2759"/>
<dbReference type="InterPro" id="IPR036236">
    <property type="entry name" value="Znf_C2H2_sf"/>
</dbReference>
<protein>
    <recommendedName>
        <fullName evidence="9">C2H2-type domain-containing protein</fullName>
    </recommendedName>
</protein>
<dbReference type="Ensembl" id="ENSMCST00000018922.1">
    <property type="protein sequence ID" value="ENSMCSP00000018458.1"/>
    <property type="gene ID" value="ENSMCSG00000012954.1"/>
</dbReference>
<dbReference type="GO" id="GO:0008270">
    <property type="term" value="F:zinc ion binding"/>
    <property type="evidence" value="ECO:0007669"/>
    <property type="project" value="UniProtKB-KW"/>
</dbReference>
<keyword evidence="8" id="KW-0812">Transmembrane</keyword>
<dbReference type="InterPro" id="IPR051643">
    <property type="entry name" value="Transcr_Reg_ZincFinger"/>
</dbReference>
<feature type="transmembrane region" description="Helical" evidence="8">
    <location>
        <begin position="74"/>
        <end position="93"/>
    </location>
</feature>
<feature type="compositionally biased region" description="Low complexity" evidence="7">
    <location>
        <begin position="273"/>
        <end position="283"/>
    </location>
</feature>
<keyword evidence="3 6" id="KW-0863">Zinc-finger</keyword>
<comment type="subcellular location">
    <subcellularLocation>
        <location evidence="1">Nucleus</location>
    </subcellularLocation>
</comment>
<dbReference type="SUPFAM" id="SSF57667">
    <property type="entry name" value="beta-beta-alpha zinc fingers"/>
    <property type="match status" value="1"/>
</dbReference>
<evidence type="ECO:0000256" key="6">
    <source>
        <dbReference type="PROSITE-ProRule" id="PRU00042"/>
    </source>
</evidence>
<evidence type="ECO:0000313" key="11">
    <source>
        <dbReference type="Proteomes" id="UP000694560"/>
    </source>
</evidence>
<feature type="domain" description="C2H2-type" evidence="9">
    <location>
        <begin position="303"/>
        <end position="330"/>
    </location>
</feature>
<dbReference type="PANTHER" id="PTHR24396:SF22">
    <property type="entry name" value="PROTEIN WIZ"/>
    <property type="match status" value="1"/>
</dbReference>
<reference evidence="10" key="1">
    <citation type="submission" date="2025-08" db="UniProtKB">
        <authorList>
            <consortium name="Ensembl"/>
        </authorList>
    </citation>
    <scope>IDENTIFICATION</scope>
</reference>
<dbReference type="PANTHER" id="PTHR24396">
    <property type="entry name" value="ZINC FINGER PROTEIN"/>
    <property type="match status" value="1"/>
</dbReference>
<organism evidence="10 11">
    <name type="scientific">Malurus cyaneus samueli</name>
    <dbReference type="NCBI Taxonomy" id="2593467"/>
    <lineage>
        <taxon>Eukaryota</taxon>
        <taxon>Metazoa</taxon>
        <taxon>Chordata</taxon>
        <taxon>Craniata</taxon>
        <taxon>Vertebrata</taxon>
        <taxon>Euteleostomi</taxon>
        <taxon>Archelosauria</taxon>
        <taxon>Archosauria</taxon>
        <taxon>Dinosauria</taxon>
        <taxon>Saurischia</taxon>
        <taxon>Theropoda</taxon>
        <taxon>Coelurosauria</taxon>
        <taxon>Aves</taxon>
        <taxon>Neognathae</taxon>
        <taxon>Neoaves</taxon>
        <taxon>Telluraves</taxon>
        <taxon>Australaves</taxon>
        <taxon>Passeriformes</taxon>
        <taxon>Meliphagoidea</taxon>
        <taxon>Maluridae</taxon>
        <taxon>Malurus</taxon>
    </lineage>
</organism>
<dbReference type="PROSITE" id="PS50157">
    <property type="entry name" value="ZINC_FINGER_C2H2_2"/>
    <property type="match status" value="3"/>
</dbReference>
<dbReference type="InterPro" id="IPR013087">
    <property type="entry name" value="Znf_C2H2_type"/>
</dbReference>
<keyword evidence="4" id="KW-0862">Zinc</keyword>
<feature type="transmembrane region" description="Helical" evidence="8">
    <location>
        <begin position="44"/>
        <end position="62"/>
    </location>
</feature>
<dbReference type="GO" id="GO:0005634">
    <property type="term" value="C:nucleus"/>
    <property type="evidence" value="ECO:0007669"/>
    <property type="project" value="UniProtKB-SubCell"/>
</dbReference>
<feature type="domain" description="C2H2-type" evidence="9">
    <location>
        <begin position="516"/>
        <end position="543"/>
    </location>
</feature>
<evidence type="ECO:0000256" key="7">
    <source>
        <dbReference type="SAM" id="MobiDB-lite"/>
    </source>
</evidence>
<evidence type="ECO:0000256" key="5">
    <source>
        <dbReference type="ARBA" id="ARBA00023242"/>
    </source>
</evidence>
<evidence type="ECO:0000256" key="1">
    <source>
        <dbReference type="ARBA" id="ARBA00004123"/>
    </source>
</evidence>
<evidence type="ECO:0000256" key="3">
    <source>
        <dbReference type="ARBA" id="ARBA00022771"/>
    </source>
</evidence>
<evidence type="ECO:0000313" key="10">
    <source>
        <dbReference type="Ensembl" id="ENSMCSP00000018458.1"/>
    </source>
</evidence>
<accession>A0A8C5UCW2</accession>
<evidence type="ECO:0000259" key="9">
    <source>
        <dbReference type="PROSITE" id="PS50157"/>
    </source>
</evidence>
<evidence type="ECO:0000256" key="4">
    <source>
        <dbReference type="ARBA" id="ARBA00022833"/>
    </source>
</evidence>
<feature type="region of interest" description="Disordered" evidence="7">
    <location>
        <begin position="220"/>
        <end position="293"/>
    </location>
</feature>
<keyword evidence="8" id="KW-1133">Transmembrane helix</keyword>
<name>A0A8C5UCW2_9PASS</name>
<dbReference type="AlphaFoldDB" id="A0A8C5UCW2"/>
<sequence>MDPSTSVSRLGLLPHPPLPVPPHPHPLLLLPNPSLPLLHPLPSLFLLLILLILLFLLSTFSSSSSFSSLSSSSFSPFSHCFSFFFSCFFFSSFSSSSSSPPFSSFSSFLSFSSFSYFSSFSSSSFFSSSFSPFPPPLPLFPQLLPLSPSPFLPFLLFLLSSHPITHARSHLRQMGVTEWYVNGSPIDTLREILQRRRAAPHPKTLPKSLLVPLEPPRELHVPSLGKKMTPGLSPPPSGTATTTAAASSAAPEWVTESIERREERRGGSGDPGAPSEPSWAAPSAREEMAPLNLSSRADPVRDIRCEFCGEFFENRKGLSSHARSHLRQMGVTEWSVNGSPIDTLREILRKKPKPCLVKKEPQLPPGLEPQNALGDDALPPGLALAPLGGRPLKPGPGSPLGLVAPVLGSKTAPSGTFLAPPKRPLPEERLGAHGEAKHKAFEMSFKAKGLHHDKASEACCELCGLYFENRKALASHARAHLRQFRLNPTFRIPIFSPFFPFFHRFSHFFPVFPAEACCELCGLYFENRKALASHARAHLRSQGLHSEFPFFHRFFPFFHRFPMFFPHFCS</sequence>
<feature type="compositionally biased region" description="Basic and acidic residues" evidence="7">
    <location>
        <begin position="257"/>
        <end position="267"/>
    </location>
</feature>
<feature type="domain" description="C2H2-type" evidence="9">
    <location>
        <begin position="458"/>
        <end position="485"/>
    </location>
</feature>
<dbReference type="PROSITE" id="PS00028">
    <property type="entry name" value="ZINC_FINGER_C2H2_1"/>
    <property type="match status" value="3"/>
</dbReference>